<feature type="domain" description="Mannosyl-glycoprotein endo-beta-N-acetylglucosamidase-like" evidence="1">
    <location>
        <begin position="11"/>
        <end position="116"/>
    </location>
</feature>
<dbReference type="GO" id="GO:0004040">
    <property type="term" value="F:amidase activity"/>
    <property type="evidence" value="ECO:0007669"/>
    <property type="project" value="InterPro"/>
</dbReference>
<evidence type="ECO:0000259" key="1">
    <source>
        <dbReference type="Pfam" id="PF01832"/>
    </source>
</evidence>
<dbReference type="Gene3D" id="1.10.530.10">
    <property type="match status" value="1"/>
</dbReference>
<evidence type="ECO:0000259" key="2">
    <source>
        <dbReference type="Pfam" id="PF08291"/>
    </source>
</evidence>
<dbReference type="Pfam" id="PF01832">
    <property type="entry name" value="Glucosaminidase"/>
    <property type="match status" value="1"/>
</dbReference>
<dbReference type="Pfam" id="PF08291">
    <property type="entry name" value="Peptidase_M15_3"/>
    <property type="match status" value="1"/>
</dbReference>
<accession>A0A2T4DG23</accession>
<feature type="domain" description="Peptidase M15A C-terminal" evidence="2">
    <location>
        <begin position="459"/>
        <end position="512"/>
    </location>
</feature>
<name>A0A2T4DG23_9BACT</name>
<dbReference type="Gene3D" id="3.30.1380.10">
    <property type="match status" value="1"/>
</dbReference>
<dbReference type="AlphaFoldDB" id="A0A2T4DG23"/>
<dbReference type="InterPro" id="IPR002901">
    <property type="entry name" value="MGlyc_endo_b_GlcNAc-like_dom"/>
</dbReference>
<dbReference type="SUPFAM" id="SSF55166">
    <property type="entry name" value="Hedgehog/DD-peptidase"/>
    <property type="match status" value="1"/>
</dbReference>
<dbReference type="Proteomes" id="UP000240608">
    <property type="component" value="Unassembled WGS sequence"/>
</dbReference>
<protein>
    <recommendedName>
        <fullName evidence="5">Peptidase M15A C-terminal domain-containing protein</fullName>
    </recommendedName>
</protein>
<evidence type="ECO:0000313" key="3">
    <source>
        <dbReference type="EMBL" id="PTB92678.1"/>
    </source>
</evidence>
<organism evidence="3 4">
    <name type="scientific">Marivirga lumbricoides</name>
    <dbReference type="NCBI Taxonomy" id="1046115"/>
    <lineage>
        <taxon>Bacteria</taxon>
        <taxon>Pseudomonadati</taxon>
        <taxon>Bacteroidota</taxon>
        <taxon>Cytophagia</taxon>
        <taxon>Cytophagales</taxon>
        <taxon>Marivirgaceae</taxon>
        <taxon>Marivirga</taxon>
    </lineage>
</organism>
<feature type="non-terminal residue" evidence="3">
    <location>
        <position position="1"/>
    </location>
</feature>
<dbReference type="SUPFAM" id="SSF47090">
    <property type="entry name" value="PGBD-like"/>
    <property type="match status" value="1"/>
</dbReference>
<evidence type="ECO:0008006" key="5">
    <source>
        <dbReference type="Google" id="ProtNLM"/>
    </source>
</evidence>
<comment type="caution">
    <text evidence="3">The sequence shown here is derived from an EMBL/GenBank/DDBJ whole genome shotgun (WGS) entry which is preliminary data.</text>
</comment>
<proteinExistence type="predicted"/>
<dbReference type="EMBL" id="PYVU01000205">
    <property type="protein sequence ID" value="PTB92678.1"/>
    <property type="molecule type" value="Genomic_DNA"/>
</dbReference>
<dbReference type="InterPro" id="IPR013230">
    <property type="entry name" value="Peptidase_M15A_C"/>
</dbReference>
<evidence type="ECO:0000313" key="4">
    <source>
        <dbReference type="Proteomes" id="UP000240608"/>
    </source>
</evidence>
<dbReference type="InterPro" id="IPR009045">
    <property type="entry name" value="Zn_M74/Hedgehog-like"/>
</dbReference>
<reference evidence="3 4" key="1">
    <citation type="submission" date="2018-03" db="EMBL/GenBank/DDBJ databases">
        <title>Cross-interface Injection: A General Nanoliter Liquid Handling Method Applied to Single Cells Genome Amplification Automated Nanoliter Liquid Handling Applied to Single Cell Multiple Displacement Amplification.</title>
        <authorList>
            <person name="Yun J."/>
            <person name="Xu P."/>
            <person name="Xu J."/>
            <person name="Dai X."/>
            <person name="Wang Y."/>
            <person name="Zheng X."/>
            <person name="Cao C."/>
            <person name="Yi Q."/>
            <person name="Zhu Y."/>
            <person name="Wang L."/>
            <person name="Dong Z."/>
            <person name="Huang Y."/>
            <person name="Huang L."/>
            <person name="Du W."/>
        </authorList>
    </citation>
    <scope>NUCLEOTIDE SEQUENCE [LARGE SCALE GENOMIC DNA]</scope>
    <source>
        <strain evidence="3 4">Z-D1-2</strain>
    </source>
</reference>
<gene>
    <name evidence="3" type="ORF">C9994_13725</name>
</gene>
<dbReference type="InterPro" id="IPR036365">
    <property type="entry name" value="PGBD-like_sf"/>
</dbReference>
<sequence>RVYQKYGHLSYVVPVELALIQARLESGLGTQGASHYNNPFNVGETDKGAKSWVKNMTSPEIGIYAYMDLMANDYLSDKTSDQLLEKQGESFVNEKGSRYASAPRYEMELKAMMGQVMLVAEGKRTKVSVGKGKGKNNESEDGKFVANMLIALGYKDKNLGTAIENFQKVEMFPPLTEKQKSYVKIMNKGDKASFDKKEASGVDGWCGTKGNTLGLIYFMYKQLGVNSRKSESKNKIVSSPLLEEEMYQYIAVQDNTYVHQDYLPALIDQKEKQEPKTKVSIKQKSAKTVTPFDDIPEYFKKAFKIKSSVGPKKWATNNKTDVTLIQQLLQLNGYSLKDDGYIGTLSLNCIFHFQKIQGISADTMISIDGDTVKRLVEHAYAKGAFDQTNKKVNDKKAEKINEARKGKKSDVNTSLIANITDGYLVGIDKSGYLLPKEFESDAKTLKSALEAIKVVTGNFKISCAYRSPEHNVKIGSTATKSQHLYGIAADIQTMSGYTPSSLKTALEKLIKDGKIPEGGIGKYSWGCHYDVRKTKSRW</sequence>